<dbReference type="Gene3D" id="2.40.50.40">
    <property type="match status" value="1"/>
</dbReference>
<feature type="compositionally biased region" description="Low complexity" evidence="3">
    <location>
        <begin position="99"/>
        <end position="110"/>
    </location>
</feature>
<dbReference type="PANTHER" id="PTHR46389:SF3">
    <property type="entry name" value="POLYCOMB GROUP PROTEIN PC"/>
    <property type="match status" value="1"/>
</dbReference>
<dbReference type="Pfam" id="PF00385">
    <property type="entry name" value="Chromo"/>
    <property type="match status" value="1"/>
</dbReference>
<comment type="subcellular location">
    <subcellularLocation>
        <location evidence="1">Nucleus</location>
    </subcellularLocation>
</comment>
<dbReference type="InterPro" id="IPR016197">
    <property type="entry name" value="Chromo-like_dom_sf"/>
</dbReference>
<organism evidence="5 6">
    <name type="scientific">Porites evermanni</name>
    <dbReference type="NCBI Taxonomy" id="104178"/>
    <lineage>
        <taxon>Eukaryota</taxon>
        <taxon>Metazoa</taxon>
        <taxon>Cnidaria</taxon>
        <taxon>Anthozoa</taxon>
        <taxon>Hexacorallia</taxon>
        <taxon>Scleractinia</taxon>
        <taxon>Fungiina</taxon>
        <taxon>Poritidae</taxon>
        <taxon>Porites</taxon>
    </lineage>
</organism>
<dbReference type="SMART" id="SM00298">
    <property type="entry name" value="CHROMO"/>
    <property type="match status" value="1"/>
</dbReference>
<feature type="region of interest" description="Disordered" evidence="3">
    <location>
        <begin position="94"/>
        <end position="117"/>
    </location>
</feature>
<dbReference type="InterPro" id="IPR000953">
    <property type="entry name" value="Chromo/chromo_shadow_dom"/>
</dbReference>
<dbReference type="CDD" id="cd18627">
    <property type="entry name" value="CD_polycomb_like"/>
    <property type="match status" value="1"/>
</dbReference>
<evidence type="ECO:0000256" key="1">
    <source>
        <dbReference type="ARBA" id="ARBA00004123"/>
    </source>
</evidence>
<evidence type="ECO:0000259" key="4">
    <source>
        <dbReference type="PROSITE" id="PS50013"/>
    </source>
</evidence>
<name>A0ABN8LFR7_9CNID</name>
<keyword evidence="2" id="KW-0539">Nucleus</keyword>
<dbReference type="EMBL" id="CALNXI010000008">
    <property type="protein sequence ID" value="CAH3014300.1"/>
    <property type="molecule type" value="Genomic_DNA"/>
</dbReference>
<reference evidence="5 6" key="1">
    <citation type="submission" date="2022-05" db="EMBL/GenBank/DDBJ databases">
        <authorList>
            <consortium name="Genoscope - CEA"/>
            <person name="William W."/>
        </authorList>
    </citation>
    <scope>NUCLEOTIDE SEQUENCE [LARGE SCALE GENOMIC DNA]</scope>
</reference>
<dbReference type="InterPro" id="IPR052458">
    <property type="entry name" value="PcG_PRC1-like_component"/>
</dbReference>
<sequence length="436" mass="49079">MSVCGDMAELGAQENNDDSPPVDGIFAAECILKKRTRKGKIEYLVKWKGWSPKHNTWEPADNILDGRLLLAYEGSRRRRGKRSRWQRGIATSAKKPRIETTPNFETTEPNALDEWDGVDDEDCRISHESESSDSSFGGEDRIRNEEELNRKVQREDFGGPEFSFANLDVPVLQEDTGKPLANHKMTALKTADAGTAIKKQSKISSFNLPKFLHSSDKREDFCSRKSVPQETKLKVNWEGLSSHENVSPARTAAISGKTFRLRETVKEADQVYLESAEHEIKRYVSHAYQGGYNGTETNINQGFRQQTLMNNGHKPIKDCPVSDTSKIAHESDFKSNRSCFRNGGGENQAITAVNGFDTAYKSIPQQNKGRKNGETLVSEMTVTSTCGSDDRHMPHDSSKSWRKPLIDQIFITDVTSNFVTVTVKECLTDKGFFRQR</sequence>
<dbReference type="InterPro" id="IPR023780">
    <property type="entry name" value="Chromo_domain"/>
</dbReference>
<accession>A0ABN8LFR7</accession>
<dbReference type="PANTHER" id="PTHR46389">
    <property type="entry name" value="POLYCOMB GROUP PROTEIN PC"/>
    <property type="match status" value="1"/>
</dbReference>
<gene>
    <name evidence="5" type="ORF">PEVE_00041697</name>
</gene>
<dbReference type="SUPFAM" id="SSF54160">
    <property type="entry name" value="Chromo domain-like"/>
    <property type="match status" value="1"/>
</dbReference>
<evidence type="ECO:0000256" key="2">
    <source>
        <dbReference type="ARBA" id="ARBA00023242"/>
    </source>
</evidence>
<dbReference type="InterPro" id="IPR033773">
    <property type="entry name" value="CBX7_C"/>
</dbReference>
<feature type="domain" description="Chromo" evidence="4">
    <location>
        <begin position="26"/>
        <end position="84"/>
    </location>
</feature>
<evidence type="ECO:0000313" key="6">
    <source>
        <dbReference type="Proteomes" id="UP001159427"/>
    </source>
</evidence>
<comment type="caution">
    <text evidence="5">The sequence shown here is derived from an EMBL/GenBank/DDBJ whole genome shotgun (WGS) entry which is preliminary data.</text>
</comment>
<dbReference type="Proteomes" id="UP001159427">
    <property type="component" value="Unassembled WGS sequence"/>
</dbReference>
<dbReference type="Pfam" id="PF17218">
    <property type="entry name" value="CBX7_C"/>
    <property type="match status" value="1"/>
</dbReference>
<evidence type="ECO:0000313" key="5">
    <source>
        <dbReference type="EMBL" id="CAH3014300.1"/>
    </source>
</evidence>
<protein>
    <recommendedName>
        <fullName evidence="4">Chromo domain-containing protein</fullName>
    </recommendedName>
</protein>
<keyword evidence="6" id="KW-1185">Reference proteome</keyword>
<evidence type="ECO:0000256" key="3">
    <source>
        <dbReference type="SAM" id="MobiDB-lite"/>
    </source>
</evidence>
<proteinExistence type="predicted"/>
<dbReference type="PROSITE" id="PS50013">
    <property type="entry name" value="CHROMO_2"/>
    <property type="match status" value="1"/>
</dbReference>
<dbReference type="InterPro" id="IPR023779">
    <property type="entry name" value="Chromodomain_CS"/>
</dbReference>
<dbReference type="PROSITE" id="PS00598">
    <property type="entry name" value="CHROMO_1"/>
    <property type="match status" value="1"/>
</dbReference>